<comment type="similarity">
    <text evidence="1">Belongs to the helicase family. UvrD subfamily.</text>
</comment>
<dbReference type="GO" id="GO:0033202">
    <property type="term" value="C:DNA helicase complex"/>
    <property type="evidence" value="ECO:0007669"/>
    <property type="project" value="TreeGrafter"/>
</dbReference>
<dbReference type="Pfam" id="PF13361">
    <property type="entry name" value="UvrD_C"/>
    <property type="match status" value="1"/>
</dbReference>
<dbReference type="EMBL" id="UINC01092193">
    <property type="protein sequence ID" value="SVC45568.1"/>
    <property type="molecule type" value="Genomic_DNA"/>
</dbReference>
<keyword evidence="2" id="KW-0547">Nucleotide-binding</keyword>
<dbReference type="SUPFAM" id="SSF52540">
    <property type="entry name" value="P-loop containing nucleoside triphosphate hydrolases"/>
    <property type="match status" value="1"/>
</dbReference>
<dbReference type="InterPro" id="IPR027417">
    <property type="entry name" value="P-loop_NTPase"/>
</dbReference>
<sequence length="319" mass="36744">MNQLFESLNPVQLEAVQHNEGPLLLLAGAGSGKTRVITYRIAHLIQDHGISPFNILAVTFTNKAADEMKKRIDHLVGDTGQQVWASTFHSSCARILRRNINQIGYDRSFTIYDSKDQMMLIKDVLKTLQVDAKLTSPKAIQNRISMAKNRFIGPDEYAEKISGQFPNNPFEETMPIYYKQYQKQLRDNNALDFDDLIVLTVDLFNQSTEVLEYYQDKFRYIMVDEYQDTNHCQYLLVRALAAKHHNICVVGDDDQSIYSFRGADINNILDFEKDYPEVTTMRLEQNYRSTKNILDAANEVISNNDIRKPKRLWTGNQTG</sequence>
<dbReference type="FunFam" id="1.10.10.160:FF:000001">
    <property type="entry name" value="ATP-dependent DNA helicase"/>
    <property type="match status" value="1"/>
</dbReference>
<evidence type="ECO:0000256" key="7">
    <source>
        <dbReference type="ARBA" id="ARBA00023235"/>
    </source>
</evidence>
<dbReference type="PANTHER" id="PTHR11070">
    <property type="entry name" value="UVRD / RECB / PCRA DNA HELICASE FAMILY MEMBER"/>
    <property type="match status" value="1"/>
</dbReference>
<dbReference type="InterPro" id="IPR013986">
    <property type="entry name" value="DExx_box_DNA_helicase_dom_sf"/>
</dbReference>
<dbReference type="InterPro" id="IPR014017">
    <property type="entry name" value="DNA_helicase_UvrD-like_C"/>
</dbReference>
<gene>
    <name evidence="12" type="ORF">METZ01_LOCUS298422</name>
</gene>
<dbReference type="PROSITE" id="PS51198">
    <property type="entry name" value="UVRD_HELICASE_ATP_BIND"/>
    <property type="match status" value="1"/>
</dbReference>
<evidence type="ECO:0000313" key="12">
    <source>
        <dbReference type="EMBL" id="SVC45568.1"/>
    </source>
</evidence>
<name>A0A382MAJ4_9ZZZZ</name>
<evidence type="ECO:0000259" key="11">
    <source>
        <dbReference type="PROSITE" id="PS51198"/>
    </source>
</evidence>
<keyword evidence="3" id="KW-0378">Hydrolase</keyword>
<dbReference type="EC" id="5.6.2.4" evidence="9"/>
<protein>
    <recommendedName>
        <fullName evidence="9">DNA 3'-5' helicase</fullName>
        <ecNumber evidence="9">5.6.2.4</ecNumber>
    </recommendedName>
</protein>
<evidence type="ECO:0000256" key="5">
    <source>
        <dbReference type="ARBA" id="ARBA00022840"/>
    </source>
</evidence>
<evidence type="ECO:0000256" key="9">
    <source>
        <dbReference type="ARBA" id="ARBA00034808"/>
    </source>
</evidence>
<dbReference type="CDD" id="cd17932">
    <property type="entry name" value="DEXQc_UvrD"/>
    <property type="match status" value="1"/>
</dbReference>
<keyword evidence="5" id="KW-0067">ATP-binding</keyword>
<feature type="domain" description="UvrD-like helicase ATP-binding" evidence="11">
    <location>
        <begin position="6"/>
        <end position="290"/>
    </location>
</feature>
<evidence type="ECO:0000256" key="1">
    <source>
        <dbReference type="ARBA" id="ARBA00009922"/>
    </source>
</evidence>
<dbReference type="InterPro" id="IPR000212">
    <property type="entry name" value="DNA_helicase_UvrD/REP"/>
</dbReference>
<feature type="non-terminal residue" evidence="12">
    <location>
        <position position="319"/>
    </location>
</feature>
<evidence type="ECO:0000256" key="2">
    <source>
        <dbReference type="ARBA" id="ARBA00022741"/>
    </source>
</evidence>
<evidence type="ECO:0000256" key="6">
    <source>
        <dbReference type="ARBA" id="ARBA00023125"/>
    </source>
</evidence>
<keyword evidence="7" id="KW-0413">Isomerase</keyword>
<evidence type="ECO:0000256" key="10">
    <source>
        <dbReference type="ARBA" id="ARBA00048988"/>
    </source>
</evidence>
<dbReference type="GO" id="GO:0005524">
    <property type="term" value="F:ATP binding"/>
    <property type="evidence" value="ECO:0007669"/>
    <property type="project" value="UniProtKB-KW"/>
</dbReference>
<dbReference type="Pfam" id="PF00580">
    <property type="entry name" value="UvrD-helicase"/>
    <property type="match status" value="1"/>
</dbReference>
<dbReference type="AlphaFoldDB" id="A0A382MAJ4"/>
<dbReference type="Gene3D" id="3.40.50.300">
    <property type="entry name" value="P-loop containing nucleotide triphosphate hydrolases"/>
    <property type="match status" value="2"/>
</dbReference>
<dbReference type="GO" id="GO:0005829">
    <property type="term" value="C:cytosol"/>
    <property type="evidence" value="ECO:0007669"/>
    <property type="project" value="TreeGrafter"/>
</dbReference>
<dbReference type="GO" id="GO:0000725">
    <property type="term" value="P:recombinational repair"/>
    <property type="evidence" value="ECO:0007669"/>
    <property type="project" value="TreeGrafter"/>
</dbReference>
<evidence type="ECO:0000256" key="4">
    <source>
        <dbReference type="ARBA" id="ARBA00022806"/>
    </source>
</evidence>
<dbReference type="GO" id="GO:0043138">
    <property type="term" value="F:3'-5' DNA helicase activity"/>
    <property type="evidence" value="ECO:0007669"/>
    <property type="project" value="UniProtKB-EC"/>
</dbReference>
<accession>A0A382MAJ4</accession>
<evidence type="ECO:0000256" key="8">
    <source>
        <dbReference type="ARBA" id="ARBA00034617"/>
    </source>
</evidence>
<dbReference type="GO" id="GO:0016787">
    <property type="term" value="F:hydrolase activity"/>
    <property type="evidence" value="ECO:0007669"/>
    <property type="project" value="UniProtKB-KW"/>
</dbReference>
<reference evidence="12" key="1">
    <citation type="submission" date="2018-05" db="EMBL/GenBank/DDBJ databases">
        <authorList>
            <person name="Lanie J.A."/>
            <person name="Ng W.-L."/>
            <person name="Kazmierczak K.M."/>
            <person name="Andrzejewski T.M."/>
            <person name="Davidsen T.M."/>
            <person name="Wayne K.J."/>
            <person name="Tettelin H."/>
            <person name="Glass J.I."/>
            <person name="Rusch D."/>
            <person name="Podicherti R."/>
            <person name="Tsui H.-C.T."/>
            <person name="Winkler M.E."/>
        </authorList>
    </citation>
    <scope>NUCLEOTIDE SEQUENCE</scope>
</reference>
<dbReference type="GO" id="GO:0003677">
    <property type="term" value="F:DNA binding"/>
    <property type="evidence" value="ECO:0007669"/>
    <property type="project" value="UniProtKB-KW"/>
</dbReference>
<dbReference type="PANTHER" id="PTHR11070:SF2">
    <property type="entry name" value="ATP-DEPENDENT DNA HELICASE SRS2"/>
    <property type="match status" value="1"/>
</dbReference>
<organism evidence="12">
    <name type="scientific">marine metagenome</name>
    <dbReference type="NCBI Taxonomy" id="408172"/>
    <lineage>
        <taxon>unclassified sequences</taxon>
        <taxon>metagenomes</taxon>
        <taxon>ecological metagenomes</taxon>
    </lineage>
</organism>
<evidence type="ECO:0000256" key="3">
    <source>
        <dbReference type="ARBA" id="ARBA00022801"/>
    </source>
</evidence>
<keyword evidence="6" id="KW-0238">DNA-binding</keyword>
<keyword evidence="4" id="KW-0347">Helicase</keyword>
<dbReference type="Gene3D" id="1.10.10.160">
    <property type="match status" value="1"/>
</dbReference>
<comment type="catalytic activity">
    <reaction evidence="8">
        <text>Couples ATP hydrolysis with the unwinding of duplex DNA by translocating in the 3'-5' direction.</text>
        <dbReference type="EC" id="5.6.2.4"/>
    </reaction>
</comment>
<dbReference type="InterPro" id="IPR014016">
    <property type="entry name" value="UvrD-like_ATP-bd"/>
</dbReference>
<proteinExistence type="inferred from homology"/>
<comment type="catalytic activity">
    <reaction evidence="10">
        <text>ATP + H2O = ADP + phosphate + H(+)</text>
        <dbReference type="Rhea" id="RHEA:13065"/>
        <dbReference type="ChEBI" id="CHEBI:15377"/>
        <dbReference type="ChEBI" id="CHEBI:15378"/>
        <dbReference type="ChEBI" id="CHEBI:30616"/>
        <dbReference type="ChEBI" id="CHEBI:43474"/>
        <dbReference type="ChEBI" id="CHEBI:456216"/>
        <dbReference type="EC" id="5.6.2.4"/>
    </reaction>
</comment>